<evidence type="ECO:0000256" key="3">
    <source>
        <dbReference type="ARBA" id="ARBA00023125"/>
    </source>
</evidence>
<dbReference type="Pfam" id="PF03466">
    <property type="entry name" value="LysR_substrate"/>
    <property type="match status" value="1"/>
</dbReference>
<dbReference type="GO" id="GO:0003700">
    <property type="term" value="F:DNA-binding transcription factor activity"/>
    <property type="evidence" value="ECO:0007669"/>
    <property type="project" value="InterPro"/>
</dbReference>
<dbReference type="InterPro" id="IPR005119">
    <property type="entry name" value="LysR_subst-bd"/>
</dbReference>
<dbReference type="FunFam" id="1.10.10.10:FF:000001">
    <property type="entry name" value="LysR family transcriptional regulator"/>
    <property type="match status" value="1"/>
</dbReference>
<organism evidence="7 8">
    <name type="scientific">Streptomyces malaysiensis</name>
    <dbReference type="NCBI Taxonomy" id="92644"/>
    <lineage>
        <taxon>Bacteria</taxon>
        <taxon>Bacillati</taxon>
        <taxon>Actinomycetota</taxon>
        <taxon>Actinomycetes</taxon>
        <taxon>Kitasatosporales</taxon>
        <taxon>Streptomycetaceae</taxon>
        <taxon>Streptomyces</taxon>
        <taxon>Streptomyces violaceusniger group</taxon>
    </lineage>
</organism>
<dbReference type="EMBL" id="JAALLH010000001">
    <property type="protein sequence ID" value="NIY65036.1"/>
    <property type="molecule type" value="Genomic_DNA"/>
</dbReference>
<evidence type="ECO:0000313" key="7">
    <source>
        <dbReference type="EMBL" id="NIY65036.1"/>
    </source>
</evidence>
<evidence type="ECO:0000256" key="1">
    <source>
        <dbReference type="ARBA" id="ARBA00009437"/>
    </source>
</evidence>
<keyword evidence="3" id="KW-0238">DNA-binding</keyword>
<evidence type="ECO:0000256" key="2">
    <source>
        <dbReference type="ARBA" id="ARBA00023015"/>
    </source>
</evidence>
<dbReference type="InterPro" id="IPR000847">
    <property type="entry name" value="LysR_HTH_N"/>
</dbReference>
<name>A0A7X5X428_STRMQ</name>
<dbReference type="PROSITE" id="PS50931">
    <property type="entry name" value="HTH_LYSR"/>
    <property type="match status" value="1"/>
</dbReference>
<comment type="caution">
    <text evidence="7">The sequence shown here is derived from an EMBL/GenBank/DDBJ whole genome shotgun (WGS) entry which is preliminary data.</text>
</comment>
<evidence type="ECO:0000256" key="5">
    <source>
        <dbReference type="SAM" id="MobiDB-lite"/>
    </source>
</evidence>
<protein>
    <recommendedName>
        <fullName evidence="6">HTH lysR-type domain-containing protein</fullName>
    </recommendedName>
</protein>
<comment type="similarity">
    <text evidence="1">Belongs to the LysR transcriptional regulatory family.</text>
</comment>
<dbReference type="SUPFAM" id="SSF53850">
    <property type="entry name" value="Periplasmic binding protein-like II"/>
    <property type="match status" value="1"/>
</dbReference>
<dbReference type="InterPro" id="IPR050950">
    <property type="entry name" value="HTH-type_LysR_regulators"/>
</dbReference>
<accession>A0A7X5X428</accession>
<feature type="region of interest" description="Disordered" evidence="5">
    <location>
        <begin position="119"/>
        <end position="144"/>
    </location>
</feature>
<dbReference type="GO" id="GO:0005829">
    <property type="term" value="C:cytosol"/>
    <property type="evidence" value="ECO:0007669"/>
    <property type="project" value="TreeGrafter"/>
</dbReference>
<evidence type="ECO:0000313" key="8">
    <source>
        <dbReference type="Proteomes" id="UP000536624"/>
    </source>
</evidence>
<keyword evidence="4" id="KW-0804">Transcription</keyword>
<feature type="domain" description="HTH lysR-type" evidence="6">
    <location>
        <begin position="291"/>
        <end position="348"/>
    </location>
</feature>
<evidence type="ECO:0000256" key="4">
    <source>
        <dbReference type="ARBA" id="ARBA00023163"/>
    </source>
</evidence>
<dbReference type="GO" id="GO:0003677">
    <property type="term" value="F:DNA binding"/>
    <property type="evidence" value="ECO:0007669"/>
    <property type="project" value="UniProtKB-KW"/>
</dbReference>
<feature type="compositionally biased region" description="Basic and acidic residues" evidence="5">
    <location>
        <begin position="119"/>
        <end position="132"/>
    </location>
</feature>
<dbReference type="Pfam" id="PF00126">
    <property type="entry name" value="HTH_1"/>
    <property type="match status" value="1"/>
</dbReference>
<keyword evidence="2" id="KW-0805">Transcription regulation</keyword>
<sequence>MAADEAVRTPQGQQRCGHPAARGGVLVVVDQVDRGGGAVVLAAGVDGRGIGEAADVLGLGRLVERCAAVVARPHPGADPELGVPADEMLRDAVARRQEEPVVVAEAEVLVGVLEDMPCGHDVEDRERGDRPRMVQGQPVGDPAAPVVAGDREAVEAQLPHHQQLIARHGPLGVPEVLGVGRGLVAVAVAAQIGQDHTVCGRERRGDAVPDHMGLRIAVQQQERRPVPGGAHMDSHTLDIDGAAVEVAQQLIGHGPIPAAARGARPRPVDDNPYKQHLWTCQGGRTRGGGAVDVRQLEYFLAVVDHGGFNRAASALYLSQPSLSQAIRALERDLGSDLFHRIGRRAVLTEAGTALIEPAREAVRSLQLARASVESVHGLRGGRVDIAAPPSQAVEPLTGMIDRFTRAHPSVSVRVQAAFTPRDVTEIVRTGVCELGLLASPDAAPQGDVRIHPLVEQRFVLLTPPDGPFPPGVPVRHERLAGHRLIVGQKGTGMRRYVDDLRAEGVELTVVVETEHRVAILPLVLRGVGLAVVTDAWRGLAERAGALVLDLEPTTSLHIALVSRRAQLTPAARAFMSTAMERS</sequence>
<dbReference type="SUPFAM" id="SSF46785">
    <property type="entry name" value="Winged helix' DNA-binding domain"/>
    <property type="match status" value="1"/>
</dbReference>
<dbReference type="Proteomes" id="UP000536624">
    <property type="component" value="Unassembled WGS sequence"/>
</dbReference>
<proteinExistence type="inferred from homology"/>
<dbReference type="CDD" id="cd05466">
    <property type="entry name" value="PBP2_LTTR_substrate"/>
    <property type="match status" value="1"/>
</dbReference>
<dbReference type="PANTHER" id="PTHR30419">
    <property type="entry name" value="HTH-TYPE TRANSCRIPTIONAL REGULATOR YBHD"/>
    <property type="match status" value="1"/>
</dbReference>
<gene>
    <name evidence="7" type="ORF">SMALB_3015</name>
</gene>
<dbReference type="InterPro" id="IPR036390">
    <property type="entry name" value="WH_DNA-bd_sf"/>
</dbReference>
<dbReference type="Gene3D" id="1.10.10.10">
    <property type="entry name" value="Winged helix-like DNA-binding domain superfamily/Winged helix DNA-binding domain"/>
    <property type="match status" value="1"/>
</dbReference>
<dbReference type="AlphaFoldDB" id="A0A7X5X428"/>
<dbReference type="InterPro" id="IPR036388">
    <property type="entry name" value="WH-like_DNA-bd_sf"/>
</dbReference>
<reference evidence="7 8" key="1">
    <citation type="submission" date="2020-02" db="EMBL/GenBank/DDBJ databases">
        <title>Streptomyces malaysiensis DSM14702 (JHCC583434, PFL_A843) Genome sequencing and assembly.</title>
        <authorList>
            <person name="Samborskyy M."/>
        </authorList>
    </citation>
    <scope>NUCLEOTIDE SEQUENCE [LARGE SCALE GENOMIC DNA]</scope>
    <source>
        <strain evidence="7 8">DSM 14702</strain>
    </source>
</reference>
<evidence type="ECO:0000259" key="6">
    <source>
        <dbReference type="PROSITE" id="PS50931"/>
    </source>
</evidence>
<dbReference type="Gene3D" id="3.40.190.290">
    <property type="match status" value="1"/>
</dbReference>
<dbReference type="PRINTS" id="PR00039">
    <property type="entry name" value="HTHLYSR"/>
</dbReference>